<proteinExistence type="predicted"/>
<dbReference type="PROSITE" id="PS51065">
    <property type="entry name" value="NHR"/>
    <property type="match status" value="1"/>
</dbReference>
<evidence type="ECO:0000313" key="2">
    <source>
        <dbReference type="EMBL" id="TNC73427.1"/>
    </source>
</evidence>
<dbReference type="Pfam" id="PF13403">
    <property type="entry name" value="Hint_2"/>
    <property type="match status" value="1"/>
</dbReference>
<dbReference type="InterPro" id="IPR028992">
    <property type="entry name" value="Hedgehog/Intein_dom"/>
</dbReference>
<dbReference type="OrthoDB" id="7873527at2"/>
<protein>
    <recommendedName>
        <fullName evidence="1">NHR domain-containing protein</fullName>
    </recommendedName>
</protein>
<dbReference type="AlphaFoldDB" id="A0A5C4NL74"/>
<comment type="caution">
    <text evidence="2">The sequence shown here is derived from an EMBL/GenBank/DDBJ whole genome shotgun (WGS) entry which is preliminary data.</text>
</comment>
<organism evidence="2 3">
    <name type="scientific">Rubellimicrobium roseum</name>
    <dbReference type="NCBI Taxonomy" id="687525"/>
    <lineage>
        <taxon>Bacteria</taxon>
        <taxon>Pseudomonadati</taxon>
        <taxon>Pseudomonadota</taxon>
        <taxon>Alphaproteobacteria</taxon>
        <taxon>Rhodobacterales</taxon>
        <taxon>Roseobacteraceae</taxon>
        <taxon>Rubellimicrobium</taxon>
    </lineage>
</organism>
<feature type="domain" description="NHR" evidence="1">
    <location>
        <begin position="86"/>
        <end position="149"/>
    </location>
</feature>
<sequence length="149" mass="15895">MRLHDLLSRPVQPLTLMAGLGAGTRLRTPDGEADVSGLRAGDRLVTGNGVTTLRGVEARAARLAPIRILAGTLRHGRPEDDLLVGPATPLRLEGWRARALYGRAPAMVAAHRLVDGIYVVEEPLRGMTLWTLDLDGPAVVWANGVEVGV</sequence>
<name>A0A5C4NL74_9RHOB</name>
<reference evidence="2 3" key="1">
    <citation type="submission" date="2019-06" db="EMBL/GenBank/DDBJ databases">
        <authorList>
            <person name="Jiang L."/>
        </authorList>
    </citation>
    <scope>NUCLEOTIDE SEQUENCE [LARGE SCALE GENOMIC DNA]</scope>
    <source>
        <strain evidence="2 3">YIM 48858</strain>
    </source>
</reference>
<keyword evidence="3" id="KW-1185">Reference proteome</keyword>
<dbReference type="Proteomes" id="UP000305709">
    <property type="component" value="Unassembled WGS sequence"/>
</dbReference>
<accession>A0A5C4NL74</accession>
<gene>
    <name evidence="2" type="ORF">FHG71_06185</name>
</gene>
<dbReference type="RefSeq" id="WP_139080750.1">
    <property type="nucleotide sequence ID" value="NZ_VDFV01000004.1"/>
</dbReference>
<evidence type="ECO:0000259" key="1">
    <source>
        <dbReference type="PROSITE" id="PS51065"/>
    </source>
</evidence>
<dbReference type="EMBL" id="VDFV01000004">
    <property type="protein sequence ID" value="TNC73427.1"/>
    <property type="molecule type" value="Genomic_DNA"/>
</dbReference>
<dbReference type="InterPro" id="IPR006573">
    <property type="entry name" value="NHR_dom"/>
</dbReference>
<evidence type="ECO:0000313" key="3">
    <source>
        <dbReference type="Proteomes" id="UP000305709"/>
    </source>
</evidence>